<reference evidence="2" key="1">
    <citation type="submission" date="2021-08" db="EMBL/GenBank/DDBJ databases">
        <title>Prevotella lacticifex sp. nov., isolated from rumen of cow.</title>
        <authorList>
            <person name="Shinkai T."/>
            <person name="Ikeyama N."/>
            <person name="Kumagai M."/>
            <person name="Ohmori H."/>
            <person name="Sakamoto M."/>
            <person name="Ohkuma M."/>
            <person name="Mitsumori M."/>
        </authorList>
    </citation>
    <scope>NUCLEOTIDE SEQUENCE</scope>
    <source>
        <strain evidence="2">JCM 8259</strain>
    </source>
</reference>
<accession>A0AA37I4Z9</accession>
<dbReference type="PROSITE" id="PS51750">
    <property type="entry name" value="BRO_N"/>
    <property type="match status" value="1"/>
</dbReference>
<dbReference type="AlphaFoldDB" id="A0AA37I4Z9"/>
<dbReference type="PANTHER" id="PTHR36180:SF2">
    <property type="entry name" value="BRO FAMILY PROTEIN"/>
    <property type="match status" value="1"/>
</dbReference>
<dbReference type="GeneID" id="68749101"/>
<dbReference type="GO" id="GO:0003677">
    <property type="term" value="F:DNA binding"/>
    <property type="evidence" value="ECO:0007669"/>
    <property type="project" value="InterPro"/>
</dbReference>
<dbReference type="InterPro" id="IPR003497">
    <property type="entry name" value="BRO_N_domain"/>
</dbReference>
<protein>
    <recommendedName>
        <fullName evidence="1">Bro-N domain-containing protein</fullName>
    </recommendedName>
</protein>
<evidence type="ECO:0000259" key="1">
    <source>
        <dbReference type="PROSITE" id="PS51750"/>
    </source>
</evidence>
<organism evidence="2 3">
    <name type="scientific">Xylanibacter ruminicola</name>
    <name type="common">Prevotella ruminicola</name>
    <dbReference type="NCBI Taxonomy" id="839"/>
    <lineage>
        <taxon>Bacteria</taxon>
        <taxon>Pseudomonadati</taxon>
        <taxon>Bacteroidota</taxon>
        <taxon>Bacteroidia</taxon>
        <taxon>Bacteroidales</taxon>
        <taxon>Prevotellaceae</taxon>
        <taxon>Xylanibacter</taxon>
    </lineage>
</organism>
<gene>
    <name evidence="2" type="ORF">PRMUPPPA20_24880</name>
</gene>
<dbReference type="Pfam" id="PF02498">
    <property type="entry name" value="Bro-N"/>
    <property type="match status" value="1"/>
</dbReference>
<dbReference type="InterPro" id="IPR005039">
    <property type="entry name" value="Ant_C"/>
</dbReference>
<evidence type="ECO:0000313" key="3">
    <source>
        <dbReference type="Proteomes" id="UP000887097"/>
    </source>
</evidence>
<dbReference type="Pfam" id="PF03374">
    <property type="entry name" value="ANT"/>
    <property type="match status" value="1"/>
</dbReference>
<dbReference type="SMART" id="SM01040">
    <property type="entry name" value="Bro-N"/>
    <property type="match status" value="1"/>
</dbReference>
<sequence>MKTAIQIFTSEIFGEIRTCQVNNQIMFVAKDVATALGYTNTPKAIRDHIDDDDKLTERFVLSGQVRSVIIINESGLYALILSSKLPQAKAFKHWVTSEVLPQIRQTGGYIPTRAADGRDLSAVEILHRADAIVGNTLRMLNEPAEDTLTATQVAKTFNMTTYDFNAILRDMGIQYRRDGHWNISDDLADRNLTRLRTHVSYSLKGQKKVKVYMTWTLDGVRFLNSKLGYPNF</sequence>
<proteinExistence type="predicted"/>
<dbReference type="RefSeq" id="WP_013063585.1">
    <property type="nucleotide sequence ID" value="NZ_BPTT01000001.1"/>
</dbReference>
<dbReference type="PANTHER" id="PTHR36180">
    <property type="entry name" value="DNA-BINDING PROTEIN-RELATED-RELATED"/>
    <property type="match status" value="1"/>
</dbReference>
<dbReference type="OMA" id="FGEIRTC"/>
<dbReference type="Proteomes" id="UP000887097">
    <property type="component" value="Unassembled WGS sequence"/>
</dbReference>
<evidence type="ECO:0000313" key="2">
    <source>
        <dbReference type="EMBL" id="GJG34379.1"/>
    </source>
</evidence>
<name>A0AA37I4Z9_XYLRU</name>
<dbReference type="EMBL" id="BPTT01000001">
    <property type="protein sequence ID" value="GJG34379.1"/>
    <property type="molecule type" value="Genomic_DNA"/>
</dbReference>
<comment type="caution">
    <text evidence="2">The sequence shown here is derived from an EMBL/GenBank/DDBJ whole genome shotgun (WGS) entry which is preliminary data.</text>
</comment>
<feature type="domain" description="Bro-N" evidence="1">
    <location>
        <begin position="2"/>
        <end position="107"/>
    </location>
</feature>